<evidence type="ECO:0000313" key="5">
    <source>
        <dbReference type="EMBL" id="KAK4745089.1"/>
    </source>
</evidence>
<feature type="transmembrane region" description="Helical" evidence="3">
    <location>
        <begin position="646"/>
        <end position="667"/>
    </location>
</feature>
<evidence type="ECO:0000256" key="2">
    <source>
        <dbReference type="SAM" id="MobiDB-lite"/>
    </source>
</evidence>
<dbReference type="AlphaFoldDB" id="A0AAN7JIA2"/>
<gene>
    <name evidence="5" type="ORF">SAY87_011401</name>
</gene>
<accession>A0AAN7JIA2</accession>
<feature type="region of interest" description="Disordered" evidence="2">
    <location>
        <begin position="580"/>
        <end position="605"/>
    </location>
</feature>
<keyword evidence="3" id="KW-0472">Membrane</keyword>
<keyword evidence="3" id="KW-0812">Transmembrane</keyword>
<reference evidence="5 6" key="1">
    <citation type="journal article" date="2023" name="Hortic Res">
        <title>Pangenome of water caltrop reveals structural variations and asymmetric subgenome divergence after allopolyploidization.</title>
        <authorList>
            <person name="Zhang X."/>
            <person name="Chen Y."/>
            <person name="Wang L."/>
            <person name="Yuan Y."/>
            <person name="Fang M."/>
            <person name="Shi L."/>
            <person name="Lu R."/>
            <person name="Comes H.P."/>
            <person name="Ma Y."/>
            <person name="Chen Y."/>
            <person name="Huang G."/>
            <person name="Zhou Y."/>
            <person name="Zheng Z."/>
            <person name="Qiu Y."/>
        </authorList>
    </citation>
    <scope>NUCLEOTIDE SEQUENCE [LARGE SCALE GENOMIC DNA]</scope>
    <source>
        <tissue evidence="5">Roots</tissue>
    </source>
</reference>
<comment type="caution">
    <text evidence="5">The sequence shown here is derived from an EMBL/GenBank/DDBJ whole genome shotgun (WGS) entry which is preliminary data.</text>
</comment>
<keyword evidence="6" id="KW-1185">Reference proteome</keyword>
<feature type="coiled-coil region" evidence="1">
    <location>
        <begin position="455"/>
        <end position="517"/>
    </location>
</feature>
<protein>
    <recommendedName>
        <fullName evidence="4">WIT1/2 N-terminal helical bundle domain-containing protein</fullName>
    </recommendedName>
</protein>
<feature type="domain" description="WIT1/2 N-terminal helical bundle" evidence="4">
    <location>
        <begin position="46"/>
        <end position="183"/>
    </location>
</feature>
<dbReference type="InterPro" id="IPR058610">
    <property type="entry name" value="WIT1_2_N"/>
</dbReference>
<dbReference type="PANTHER" id="PTHR35705">
    <property type="entry name" value="WPP DOMAIN-INTERACTING TAIL-ANCHORED PROTEIN 1"/>
    <property type="match status" value="1"/>
</dbReference>
<proteinExistence type="predicted"/>
<evidence type="ECO:0000256" key="1">
    <source>
        <dbReference type="SAM" id="Coils"/>
    </source>
</evidence>
<dbReference type="Pfam" id="PF26581">
    <property type="entry name" value="WIT1_2_N"/>
    <property type="match status" value="1"/>
</dbReference>
<evidence type="ECO:0000313" key="6">
    <source>
        <dbReference type="Proteomes" id="UP001345219"/>
    </source>
</evidence>
<sequence length="673" mass="75493">MDSDSVLEASSSVDDVDTTRSELGSSKVDDTSLILLSDEELNGDLGNAEEALRRIELDLAFASEKLCNLNILMMRVAIKEGELEASDSAKEKENSSELIEKALQFDFLSSFLNSEVKELESLLNSLKGDILATCRLIASSDNHERYTIEMEEKLKDCEETLQQLLEQVAEIRGQSDTLQKTVTELRGEETGKTDNGIDTFMNGKSLNTRNKMQTVEQQRHFLRMLEKSLARELDLEKKVSESRLIEEELKIKLQSARQEVNYLEEEVVKYVERFFEADSSAEVLSGISKELLGRLQILQFNLIGTAQREAELRLKIDNIFEQLKLEENDHQKRESSLKASLKEANHKLVMADSVVTALKESEILLKRQIEEQESSTNGSQEQLILIEDLKEKLSKSEALCKFLSEKNLELGEELRVLNGSGITPEMVNALEKRMRESDVLLQHAVASAEASEENQKMLSVAIKDMENTIEDLKNKVSKAEIRADGAENKCIILSEANAELNEELDFLRGKMELFEGLLTQAEDMKVRSAKDIRYRADLMVNLVMQLTVERERLHKQISSLVKDNGILVMKLYQMSKDPEKVGGKLSSADNSSFPSTTSTGEPNEQIVTEHSAALDKMEENIKNTSTMSQVPGGSISQREGSRRIDVGVLSLKGMLVTALILLIAAVATKLFSR</sequence>
<evidence type="ECO:0000259" key="4">
    <source>
        <dbReference type="Pfam" id="PF26581"/>
    </source>
</evidence>
<feature type="coiled-coil region" evidence="1">
    <location>
        <begin position="246"/>
        <end position="273"/>
    </location>
</feature>
<dbReference type="InterPro" id="IPR039976">
    <property type="entry name" value="WIT1/WIT2"/>
</dbReference>
<feature type="region of interest" description="Disordered" evidence="2">
    <location>
        <begin position="1"/>
        <end position="24"/>
    </location>
</feature>
<keyword evidence="1" id="KW-0175">Coiled coil</keyword>
<organism evidence="5 6">
    <name type="scientific">Trapa incisa</name>
    <dbReference type="NCBI Taxonomy" id="236973"/>
    <lineage>
        <taxon>Eukaryota</taxon>
        <taxon>Viridiplantae</taxon>
        <taxon>Streptophyta</taxon>
        <taxon>Embryophyta</taxon>
        <taxon>Tracheophyta</taxon>
        <taxon>Spermatophyta</taxon>
        <taxon>Magnoliopsida</taxon>
        <taxon>eudicotyledons</taxon>
        <taxon>Gunneridae</taxon>
        <taxon>Pentapetalae</taxon>
        <taxon>rosids</taxon>
        <taxon>malvids</taxon>
        <taxon>Myrtales</taxon>
        <taxon>Lythraceae</taxon>
        <taxon>Trapa</taxon>
    </lineage>
</organism>
<dbReference type="EMBL" id="JAXIOK010000022">
    <property type="protein sequence ID" value="KAK4745089.1"/>
    <property type="molecule type" value="Genomic_DNA"/>
</dbReference>
<feature type="coiled-coil region" evidence="1">
    <location>
        <begin position="109"/>
        <end position="181"/>
    </location>
</feature>
<feature type="compositionally biased region" description="Polar residues" evidence="2">
    <location>
        <begin position="587"/>
        <end position="605"/>
    </location>
</feature>
<dbReference type="Proteomes" id="UP001345219">
    <property type="component" value="Chromosome 9"/>
</dbReference>
<name>A0AAN7JIA2_9MYRT</name>
<dbReference type="PANTHER" id="PTHR35705:SF1">
    <property type="entry name" value="WPP DOMAIN-INTERACTING TAIL-ANCHORED PROTEIN 1"/>
    <property type="match status" value="1"/>
</dbReference>
<evidence type="ECO:0000256" key="3">
    <source>
        <dbReference type="SAM" id="Phobius"/>
    </source>
</evidence>
<dbReference type="SUPFAM" id="SSF57997">
    <property type="entry name" value="Tropomyosin"/>
    <property type="match status" value="1"/>
</dbReference>
<keyword evidence="3" id="KW-1133">Transmembrane helix</keyword>